<keyword evidence="1" id="KW-0479">Metal-binding</keyword>
<comment type="caution">
    <text evidence="3">The sequence shown here is derived from an EMBL/GenBank/DDBJ whole genome shotgun (WGS) entry which is preliminary data.</text>
</comment>
<dbReference type="InterPro" id="IPR014710">
    <property type="entry name" value="RmlC-like_jellyroll"/>
</dbReference>
<evidence type="ECO:0000313" key="4">
    <source>
        <dbReference type="Proteomes" id="UP000585272"/>
    </source>
</evidence>
<dbReference type="Pfam" id="PF07883">
    <property type="entry name" value="Cupin_2"/>
    <property type="match status" value="1"/>
</dbReference>
<gene>
    <name evidence="3" type="ORF">BDZ31_002784</name>
</gene>
<dbReference type="PANTHER" id="PTHR35848:SF6">
    <property type="entry name" value="CUPIN TYPE-2 DOMAIN-CONTAINING PROTEIN"/>
    <property type="match status" value="1"/>
</dbReference>
<evidence type="ECO:0000259" key="2">
    <source>
        <dbReference type="Pfam" id="PF07883"/>
    </source>
</evidence>
<dbReference type="PANTHER" id="PTHR35848">
    <property type="entry name" value="OXALATE-BINDING PROTEIN"/>
    <property type="match status" value="1"/>
</dbReference>
<proteinExistence type="predicted"/>
<dbReference type="InterPro" id="IPR013096">
    <property type="entry name" value="Cupin_2"/>
</dbReference>
<dbReference type="RefSeq" id="WP_183342921.1">
    <property type="nucleotide sequence ID" value="NZ_JACHNU010000003.1"/>
</dbReference>
<dbReference type="InterPro" id="IPR051610">
    <property type="entry name" value="GPI/OXD"/>
</dbReference>
<dbReference type="SUPFAM" id="SSF51182">
    <property type="entry name" value="RmlC-like cupins"/>
    <property type="match status" value="1"/>
</dbReference>
<keyword evidence="3" id="KW-0560">Oxidoreductase</keyword>
<organism evidence="3 4">
    <name type="scientific">Conexibacter arvalis</name>
    <dbReference type="NCBI Taxonomy" id="912552"/>
    <lineage>
        <taxon>Bacteria</taxon>
        <taxon>Bacillati</taxon>
        <taxon>Actinomycetota</taxon>
        <taxon>Thermoleophilia</taxon>
        <taxon>Solirubrobacterales</taxon>
        <taxon>Conexibacteraceae</taxon>
        <taxon>Conexibacter</taxon>
    </lineage>
</organism>
<name>A0A840IFT0_9ACTN</name>
<dbReference type="Proteomes" id="UP000585272">
    <property type="component" value="Unassembled WGS sequence"/>
</dbReference>
<dbReference type="CDD" id="cd02208">
    <property type="entry name" value="cupin_RmlC-like"/>
    <property type="match status" value="1"/>
</dbReference>
<dbReference type="GO" id="GO:0046872">
    <property type="term" value="F:metal ion binding"/>
    <property type="evidence" value="ECO:0007669"/>
    <property type="project" value="UniProtKB-KW"/>
</dbReference>
<evidence type="ECO:0000256" key="1">
    <source>
        <dbReference type="ARBA" id="ARBA00022723"/>
    </source>
</evidence>
<dbReference type="InterPro" id="IPR011051">
    <property type="entry name" value="RmlC_Cupin_sf"/>
</dbReference>
<keyword evidence="4" id="KW-1185">Reference proteome</keyword>
<sequence length="138" mass="15805">MIVRSRRNVPEDVAITAQEGWEGMHIWWLIDKEQTGTSGVVLNTVDFPPQKAHEVHRHDNAAEYFYVVRGSGLSMSDGDPVRLNEGDVAIYPPNEWHGFYNDTDEVCEVVTFWTGVDRYADLGYEGLPDWRRTLEGHI</sequence>
<reference evidence="3 4" key="1">
    <citation type="submission" date="2020-08" db="EMBL/GenBank/DDBJ databases">
        <title>Genomic Encyclopedia of Archaeal and Bacterial Type Strains, Phase II (KMG-II): from individual species to whole genera.</title>
        <authorList>
            <person name="Goeker M."/>
        </authorList>
    </citation>
    <scope>NUCLEOTIDE SEQUENCE [LARGE SCALE GENOMIC DNA]</scope>
    <source>
        <strain evidence="3 4">DSM 23288</strain>
    </source>
</reference>
<dbReference type="GO" id="GO:0051213">
    <property type="term" value="F:dioxygenase activity"/>
    <property type="evidence" value="ECO:0007669"/>
    <property type="project" value="UniProtKB-KW"/>
</dbReference>
<feature type="domain" description="Cupin type-2" evidence="2">
    <location>
        <begin position="44"/>
        <end position="111"/>
    </location>
</feature>
<dbReference type="Gene3D" id="2.60.120.10">
    <property type="entry name" value="Jelly Rolls"/>
    <property type="match status" value="1"/>
</dbReference>
<dbReference type="AlphaFoldDB" id="A0A840IFT0"/>
<accession>A0A840IFT0</accession>
<protein>
    <submittedName>
        <fullName evidence="3">Quercetin dioxygenase-like cupin family protein</fullName>
    </submittedName>
</protein>
<dbReference type="EMBL" id="JACHNU010000003">
    <property type="protein sequence ID" value="MBB4663195.1"/>
    <property type="molecule type" value="Genomic_DNA"/>
</dbReference>
<keyword evidence="3" id="KW-0223">Dioxygenase</keyword>
<evidence type="ECO:0000313" key="3">
    <source>
        <dbReference type="EMBL" id="MBB4663195.1"/>
    </source>
</evidence>